<comment type="caution">
    <text evidence="1">The sequence shown here is derived from an EMBL/GenBank/DDBJ whole genome shotgun (WGS) entry which is preliminary data.</text>
</comment>
<dbReference type="Proteomes" id="UP000554482">
    <property type="component" value="Unassembled WGS sequence"/>
</dbReference>
<evidence type="ECO:0000313" key="2">
    <source>
        <dbReference type="Proteomes" id="UP000554482"/>
    </source>
</evidence>
<accession>A0A7J6UYJ4</accession>
<dbReference type="InterPro" id="IPR036875">
    <property type="entry name" value="Znf_CCHC_sf"/>
</dbReference>
<proteinExistence type="predicted"/>
<evidence type="ECO:0000313" key="1">
    <source>
        <dbReference type="EMBL" id="KAF5177262.1"/>
    </source>
</evidence>
<dbReference type="OrthoDB" id="1962139at2759"/>
<name>A0A7J6UYJ4_THATH</name>
<dbReference type="GO" id="GO:0008270">
    <property type="term" value="F:zinc ion binding"/>
    <property type="evidence" value="ECO:0007669"/>
    <property type="project" value="InterPro"/>
</dbReference>
<keyword evidence="2" id="KW-1185">Reference proteome</keyword>
<dbReference type="AlphaFoldDB" id="A0A7J6UYJ4"/>
<gene>
    <name evidence="1" type="ORF">FRX31_033151</name>
</gene>
<organism evidence="1 2">
    <name type="scientific">Thalictrum thalictroides</name>
    <name type="common">Rue-anemone</name>
    <name type="synonym">Anemone thalictroides</name>
    <dbReference type="NCBI Taxonomy" id="46969"/>
    <lineage>
        <taxon>Eukaryota</taxon>
        <taxon>Viridiplantae</taxon>
        <taxon>Streptophyta</taxon>
        <taxon>Embryophyta</taxon>
        <taxon>Tracheophyta</taxon>
        <taxon>Spermatophyta</taxon>
        <taxon>Magnoliopsida</taxon>
        <taxon>Ranunculales</taxon>
        <taxon>Ranunculaceae</taxon>
        <taxon>Thalictroideae</taxon>
        <taxon>Thalictrum</taxon>
    </lineage>
</organism>
<reference evidence="1 2" key="1">
    <citation type="submission" date="2020-06" db="EMBL/GenBank/DDBJ databases">
        <title>Transcriptomic and genomic resources for Thalictrum thalictroides and T. hernandezii: Facilitating candidate gene discovery in an emerging model plant lineage.</title>
        <authorList>
            <person name="Arias T."/>
            <person name="Riano-Pachon D.M."/>
            <person name="Di Stilio V.S."/>
        </authorList>
    </citation>
    <scope>NUCLEOTIDE SEQUENCE [LARGE SCALE GENOMIC DNA]</scope>
    <source>
        <strain evidence="2">cv. WT478/WT964</strain>
        <tissue evidence="1">Leaves</tissue>
    </source>
</reference>
<dbReference type="SUPFAM" id="SSF57756">
    <property type="entry name" value="Retrovirus zinc finger-like domains"/>
    <property type="match status" value="1"/>
</dbReference>
<dbReference type="EMBL" id="JABWDY010041643">
    <property type="protein sequence ID" value="KAF5177262.1"/>
    <property type="molecule type" value="Genomic_DNA"/>
</dbReference>
<sequence>FEIRAKRNSVRIPDSNGFPISKIPTGVFTYEDWKRDMKTHRCRICDEIGHYQSGCEWMELCPTSARVSRFAEIVCWCCGEPPEINHPGVPLLDVALRAQLKRARPVK</sequence>
<protein>
    <submittedName>
        <fullName evidence="1">Uncharacterized protein</fullName>
    </submittedName>
</protein>
<dbReference type="GO" id="GO:0003676">
    <property type="term" value="F:nucleic acid binding"/>
    <property type="evidence" value="ECO:0007669"/>
    <property type="project" value="InterPro"/>
</dbReference>
<feature type="non-terminal residue" evidence="1">
    <location>
        <position position="1"/>
    </location>
</feature>